<accession>A0A7I8DE57</accession>
<reference evidence="1 2" key="1">
    <citation type="submission" date="2020-08" db="EMBL/GenBank/DDBJ databases">
        <title>Complete Genome Sequence of Effusibacillus dendaii Strain skT53, Isolated from Farmland soil.</title>
        <authorList>
            <person name="Konishi T."/>
            <person name="Kawasaki H."/>
        </authorList>
    </citation>
    <scope>NUCLEOTIDE SEQUENCE [LARGE SCALE GENOMIC DNA]</scope>
    <source>
        <strain evidence="2">skT53</strain>
    </source>
</reference>
<dbReference type="Gene3D" id="3.40.50.150">
    <property type="entry name" value="Vaccinia Virus protein VP39"/>
    <property type="match status" value="1"/>
</dbReference>
<keyword evidence="2" id="KW-1185">Reference proteome</keyword>
<protein>
    <submittedName>
        <fullName evidence="1">Uncharacterized protein</fullName>
    </submittedName>
</protein>
<proteinExistence type="predicted"/>
<organism evidence="1 2">
    <name type="scientific">Effusibacillus dendaii</name>
    <dbReference type="NCBI Taxonomy" id="2743772"/>
    <lineage>
        <taxon>Bacteria</taxon>
        <taxon>Bacillati</taxon>
        <taxon>Bacillota</taxon>
        <taxon>Bacilli</taxon>
        <taxon>Bacillales</taxon>
        <taxon>Alicyclobacillaceae</taxon>
        <taxon>Effusibacillus</taxon>
    </lineage>
</organism>
<sequence length="65" mass="7481">MFLADAARANGGKVYTCENDSFKIELAKQTFEKAGLDKYIELIEGDLYRRWHHSRARGILCLSMQ</sequence>
<dbReference type="AlphaFoldDB" id="A0A7I8DE57"/>
<evidence type="ECO:0000313" key="2">
    <source>
        <dbReference type="Proteomes" id="UP000593802"/>
    </source>
</evidence>
<dbReference type="InterPro" id="IPR029063">
    <property type="entry name" value="SAM-dependent_MTases_sf"/>
</dbReference>
<evidence type="ECO:0000313" key="1">
    <source>
        <dbReference type="EMBL" id="BCJ88395.1"/>
    </source>
</evidence>
<dbReference type="EMBL" id="AP023366">
    <property type="protein sequence ID" value="BCJ88395.1"/>
    <property type="molecule type" value="Genomic_DNA"/>
</dbReference>
<dbReference type="Proteomes" id="UP000593802">
    <property type="component" value="Chromosome"/>
</dbReference>
<name>A0A7I8DE57_9BACL</name>
<gene>
    <name evidence="1" type="ORF">skT53_33800</name>
</gene>
<dbReference type="SUPFAM" id="SSF53335">
    <property type="entry name" value="S-adenosyl-L-methionine-dependent methyltransferases"/>
    <property type="match status" value="1"/>
</dbReference>
<dbReference type="KEGG" id="eff:skT53_33800"/>